<accession>A0AAD4VP82</accession>
<evidence type="ECO:0000313" key="7">
    <source>
        <dbReference type="Proteomes" id="UP001054821"/>
    </source>
</evidence>
<dbReference type="InterPro" id="IPR025610">
    <property type="entry name" value="MYC/MYB_N"/>
</dbReference>
<evidence type="ECO:0000256" key="4">
    <source>
        <dbReference type="RuleBase" id="RU369104"/>
    </source>
</evidence>
<dbReference type="Pfam" id="PF14215">
    <property type="entry name" value="bHLH-MYC_N"/>
    <property type="match status" value="1"/>
</dbReference>
<gene>
    <name evidence="6" type="ORF">L3X38_028157</name>
</gene>
<evidence type="ECO:0000313" key="6">
    <source>
        <dbReference type="EMBL" id="KAI5328760.1"/>
    </source>
</evidence>
<keyword evidence="7" id="KW-1185">Reference proteome</keyword>
<sequence length="122" mass="13452">MKTYGGLGDDAGGSWRCAHELQIYECERVKETRMHGIQNLVCVATSCAVLELASLDVIKEDWGLVYLSKSLFGSDNKRVSQQGRREGDAVLVPLLENGMFSGAQKELLKYGPVFLTKIGSRI</sequence>
<keyword evidence="2 4" id="KW-0804">Transcription</keyword>
<dbReference type="Proteomes" id="UP001054821">
    <property type="component" value="Chromosome 5"/>
</dbReference>
<dbReference type="GO" id="GO:0000976">
    <property type="term" value="F:transcription cis-regulatory region binding"/>
    <property type="evidence" value="ECO:0007669"/>
    <property type="project" value="TreeGrafter"/>
</dbReference>
<keyword evidence="1 4" id="KW-0805">Transcription regulation</keyword>
<dbReference type="AlphaFoldDB" id="A0AAD4VP82"/>
<evidence type="ECO:0000256" key="1">
    <source>
        <dbReference type="ARBA" id="ARBA00023015"/>
    </source>
</evidence>
<keyword evidence="3 4" id="KW-0539">Nucleus</keyword>
<feature type="domain" description="Transcription factor MYC/MYB N-terminal" evidence="5">
    <location>
        <begin position="15"/>
        <end position="72"/>
    </location>
</feature>
<name>A0AAD4VP82_PRUDU</name>
<protein>
    <recommendedName>
        <fullName evidence="4">Transcription factor</fullName>
        <shortName evidence="4">bHLH transcription factor</shortName>
    </recommendedName>
    <alternativeName>
        <fullName evidence="4">Basic helix-loop-helix protein</fullName>
    </alternativeName>
</protein>
<comment type="subcellular location">
    <subcellularLocation>
        <location evidence="4">Nucleus</location>
    </subcellularLocation>
</comment>
<dbReference type="GO" id="GO:0003700">
    <property type="term" value="F:DNA-binding transcription factor activity"/>
    <property type="evidence" value="ECO:0007669"/>
    <property type="project" value="InterPro"/>
</dbReference>
<comment type="caution">
    <text evidence="6">The sequence shown here is derived from an EMBL/GenBank/DDBJ whole genome shotgun (WGS) entry which is preliminary data.</text>
</comment>
<evidence type="ECO:0000256" key="3">
    <source>
        <dbReference type="ARBA" id="ARBA00023242"/>
    </source>
</evidence>
<evidence type="ECO:0000259" key="5">
    <source>
        <dbReference type="Pfam" id="PF14215"/>
    </source>
</evidence>
<dbReference type="PANTHER" id="PTHR11514">
    <property type="entry name" value="MYC"/>
    <property type="match status" value="1"/>
</dbReference>
<proteinExistence type="predicted"/>
<organism evidence="6 7">
    <name type="scientific">Prunus dulcis</name>
    <name type="common">Almond</name>
    <name type="synonym">Amygdalus dulcis</name>
    <dbReference type="NCBI Taxonomy" id="3755"/>
    <lineage>
        <taxon>Eukaryota</taxon>
        <taxon>Viridiplantae</taxon>
        <taxon>Streptophyta</taxon>
        <taxon>Embryophyta</taxon>
        <taxon>Tracheophyta</taxon>
        <taxon>Spermatophyta</taxon>
        <taxon>Magnoliopsida</taxon>
        <taxon>eudicotyledons</taxon>
        <taxon>Gunneridae</taxon>
        <taxon>Pentapetalae</taxon>
        <taxon>rosids</taxon>
        <taxon>fabids</taxon>
        <taxon>Rosales</taxon>
        <taxon>Rosaceae</taxon>
        <taxon>Amygdaloideae</taxon>
        <taxon>Amygdaleae</taxon>
        <taxon>Prunus</taxon>
    </lineage>
</organism>
<dbReference type="InterPro" id="IPR045084">
    <property type="entry name" value="AIB/MYC-like"/>
</dbReference>
<dbReference type="PANTHER" id="PTHR11514:SF115">
    <property type="entry name" value="TRANSCRIPTION FACTOR"/>
    <property type="match status" value="1"/>
</dbReference>
<dbReference type="EMBL" id="JAJFAZ020000005">
    <property type="protein sequence ID" value="KAI5328760.1"/>
    <property type="molecule type" value="Genomic_DNA"/>
</dbReference>
<evidence type="ECO:0000256" key="2">
    <source>
        <dbReference type="ARBA" id="ARBA00023163"/>
    </source>
</evidence>
<dbReference type="GO" id="GO:0005634">
    <property type="term" value="C:nucleus"/>
    <property type="evidence" value="ECO:0007669"/>
    <property type="project" value="UniProtKB-SubCell"/>
</dbReference>
<reference evidence="6 7" key="1">
    <citation type="journal article" date="2022" name="G3 (Bethesda)">
        <title>Whole-genome sequence and methylome profiling of the almond [Prunus dulcis (Mill.) D.A. Webb] cultivar 'Nonpareil'.</title>
        <authorList>
            <person name="D'Amico-Willman K.M."/>
            <person name="Ouma W.Z."/>
            <person name="Meulia T."/>
            <person name="Sideli G.M."/>
            <person name="Gradziel T.M."/>
            <person name="Fresnedo-Ramirez J."/>
        </authorList>
    </citation>
    <scope>NUCLEOTIDE SEQUENCE [LARGE SCALE GENOMIC DNA]</scope>
    <source>
        <strain evidence="6">Clone GOH B32 T37-40</strain>
    </source>
</reference>